<dbReference type="UniPathway" id="UPA00098">
    <property type="reaction ID" value="UER00361"/>
</dbReference>
<dbReference type="PIRSF" id="PIRSF000193">
    <property type="entry name" value="Pyrrol-5-carb_rd"/>
    <property type="match status" value="1"/>
</dbReference>
<dbReference type="Gene3D" id="1.10.3730.10">
    <property type="entry name" value="ProC C-terminal domain-like"/>
    <property type="match status" value="1"/>
</dbReference>
<evidence type="ECO:0000256" key="3">
    <source>
        <dbReference type="NCBIfam" id="TIGR00112"/>
    </source>
</evidence>
<dbReference type="RefSeq" id="WP_011246098.1">
    <property type="nucleotide sequence ID" value="NZ_CP012475.1"/>
</dbReference>
<dbReference type="Proteomes" id="UP000216207">
    <property type="component" value="Unassembled WGS sequence"/>
</dbReference>
<evidence type="ECO:0000313" key="8">
    <source>
        <dbReference type="Proteomes" id="UP000216207"/>
    </source>
</evidence>
<dbReference type="InterPro" id="IPR029036">
    <property type="entry name" value="P5CR_dimer"/>
</dbReference>
<dbReference type="Pfam" id="PF14748">
    <property type="entry name" value="P5CR_dimer"/>
    <property type="match status" value="1"/>
</dbReference>
<organism evidence="7 8">
    <name type="scientific">Shouchella clausii</name>
    <name type="common">Alkalihalobacillus clausii</name>
    <dbReference type="NCBI Taxonomy" id="79880"/>
    <lineage>
        <taxon>Bacteria</taxon>
        <taxon>Bacillati</taxon>
        <taxon>Bacillota</taxon>
        <taxon>Bacilli</taxon>
        <taxon>Bacillales</taxon>
        <taxon>Bacillaceae</taxon>
        <taxon>Shouchella</taxon>
    </lineage>
</organism>
<comment type="pathway">
    <text evidence="2">Amino-acid biosynthesis; L-proline biosynthesis; L-proline from L-glutamate 5-semialdehyde: step 1/1.</text>
</comment>
<evidence type="ECO:0000256" key="4">
    <source>
        <dbReference type="PIRSR" id="PIRSR000193-1"/>
    </source>
</evidence>
<keyword evidence="2 4" id="KW-0521">NADP</keyword>
<dbReference type="InterPro" id="IPR000304">
    <property type="entry name" value="Pyrroline-COOH_reductase"/>
</dbReference>
<gene>
    <name evidence="2" type="primary">proC</name>
    <name evidence="7" type="ORF">CHH72_18315</name>
</gene>
<dbReference type="PANTHER" id="PTHR11645">
    <property type="entry name" value="PYRROLINE-5-CARBOXYLATE REDUCTASE"/>
    <property type="match status" value="1"/>
</dbReference>
<comment type="catalytic activity">
    <reaction evidence="2">
        <text>L-proline + NAD(+) = (S)-1-pyrroline-5-carboxylate + NADH + 2 H(+)</text>
        <dbReference type="Rhea" id="RHEA:14105"/>
        <dbReference type="ChEBI" id="CHEBI:15378"/>
        <dbReference type="ChEBI" id="CHEBI:17388"/>
        <dbReference type="ChEBI" id="CHEBI:57540"/>
        <dbReference type="ChEBI" id="CHEBI:57945"/>
        <dbReference type="ChEBI" id="CHEBI:60039"/>
        <dbReference type="EC" id="1.5.1.2"/>
    </reaction>
</comment>
<evidence type="ECO:0000256" key="2">
    <source>
        <dbReference type="HAMAP-Rule" id="MF_01925"/>
    </source>
</evidence>
<dbReference type="GO" id="GO:0004735">
    <property type="term" value="F:pyrroline-5-carboxylate reductase activity"/>
    <property type="evidence" value="ECO:0007669"/>
    <property type="project" value="UniProtKB-UniRule"/>
</dbReference>
<dbReference type="SUPFAM" id="SSF48179">
    <property type="entry name" value="6-phosphogluconate dehydrogenase C-terminal domain-like"/>
    <property type="match status" value="1"/>
</dbReference>
<evidence type="ECO:0000259" key="6">
    <source>
        <dbReference type="Pfam" id="PF14748"/>
    </source>
</evidence>
<comment type="caution">
    <text evidence="7">The sequence shown here is derived from an EMBL/GenBank/DDBJ whole genome shotgun (WGS) entry which is preliminary data.</text>
</comment>
<dbReference type="PANTHER" id="PTHR11645:SF49">
    <property type="entry name" value="PYRROLINE-5-CARBOXYLATE REDUCTASE 1"/>
    <property type="match status" value="1"/>
</dbReference>
<dbReference type="EMBL" id="NPCC01000034">
    <property type="protein sequence ID" value="PAE87412.1"/>
    <property type="molecule type" value="Genomic_DNA"/>
</dbReference>
<dbReference type="NCBIfam" id="TIGR00112">
    <property type="entry name" value="proC"/>
    <property type="match status" value="1"/>
</dbReference>
<evidence type="ECO:0000256" key="1">
    <source>
        <dbReference type="ARBA" id="ARBA00005525"/>
    </source>
</evidence>
<comment type="similarity">
    <text evidence="1 2">Belongs to the pyrroline-5-carboxylate reductase family.</text>
</comment>
<sequence length="266" mass="28332">MPSILFIGAGRMAEAIFSGLLRQPKQPFDSIYVTNRTNKERLGELAQRYAITPVDTHGAIAAKADVLLLAMPPSAHGEVLSELAPMIRGQLIITVAAGIGPSDMEAQLPEGTAAAWIMPNTAAQVGTSISLYAFGKNVAEKQKLLVKEIVHAIGAGEELSEEQIHDLTAITGSAPAFVYEFALQLEKMALSYGITDKQARHLVKTMLAGSVKMLETGAPPQELRDQVTTPGGATEAGLVSLGNDHFSAMLERAVHAVTDHAKNKRN</sequence>
<dbReference type="OMA" id="TRDMAHR"/>
<dbReference type="InterPro" id="IPR036291">
    <property type="entry name" value="NAD(P)-bd_dom_sf"/>
</dbReference>
<keyword evidence="2" id="KW-0641">Proline biosynthesis</keyword>
<feature type="binding site" evidence="4">
    <location>
        <begin position="70"/>
        <end position="73"/>
    </location>
    <ligand>
        <name>NADP(+)</name>
        <dbReference type="ChEBI" id="CHEBI:58349"/>
    </ligand>
</feature>
<dbReference type="AlphaFoldDB" id="A0A268NV81"/>
<dbReference type="GO" id="GO:0005737">
    <property type="term" value="C:cytoplasm"/>
    <property type="evidence" value="ECO:0007669"/>
    <property type="project" value="UniProtKB-SubCell"/>
</dbReference>
<protein>
    <recommendedName>
        <fullName evidence="2 3">Pyrroline-5-carboxylate reductase</fullName>
        <shortName evidence="2">P5C reductase</shortName>
        <shortName evidence="2">P5CR</shortName>
        <ecNumber evidence="2 3">1.5.1.2</ecNumber>
    </recommendedName>
    <alternativeName>
        <fullName evidence="2">PCA reductase</fullName>
    </alternativeName>
</protein>
<name>A0A268NV81_SHOCL</name>
<keyword evidence="2" id="KW-0963">Cytoplasm</keyword>
<dbReference type="EC" id="1.5.1.2" evidence="2 3"/>
<proteinExistence type="inferred from homology"/>
<feature type="domain" description="Pyrroline-5-carboxylate reductase catalytic N-terminal" evidence="5">
    <location>
        <begin position="4"/>
        <end position="98"/>
    </location>
</feature>
<dbReference type="Gene3D" id="3.40.50.720">
    <property type="entry name" value="NAD(P)-binding Rossmann-like Domain"/>
    <property type="match status" value="1"/>
</dbReference>
<feature type="domain" description="Pyrroline-5-carboxylate reductase dimerisation" evidence="6">
    <location>
        <begin position="161"/>
        <end position="263"/>
    </location>
</feature>
<dbReference type="GO" id="GO:0055129">
    <property type="term" value="P:L-proline biosynthetic process"/>
    <property type="evidence" value="ECO:0007669"/>
    <property type="project" value="UniProtKB-UniRule"/>
</dbReference>
<dbReference type="InterPro" id="IPR028939">
    <property type="entry name" value="P5C_Rdtase_cat_N"/>
</dbReference>
<feature type="binding site" evidence="4">
    <location>
        <begin position="7"/>
        <end position="12"/>
    </location>
    <ligand>
        <name>NADP(+)</name>
        <dbReference type="ChEBI" id="CHEBI:58349"/>
    </ligand>
</feature>
<dbReference type="Pfam" id="PF03807">
    <property type="entry name" value="F420_oxidored"/>
    <property type="match status" value="1"/>
</dbReference>
<keyword evidence="2" id="KW-0028">Amino-acid biosynthesis</keyword>
<reference evidence="7 8" key="1">
    <citation type="submission" date="2017-07" db="EMBL/GenBank/DDBJ databases">
        <title>Isolation and whole genome analysis of endospore-forming bacteria from heroin.</title>
        <authorList>
            <person name="Kalinowski J."/>
            <person name="Ahrens B."/>
            <person name="Al-Dilaimi A."/>
            <person name="Winkler A."/>
            <person name="Wibberg D."/>
            <person name="Schleenbecker U."/>
            <person name="Ruckert C."/>
            <person name="Wolfel R."/>
            <person name="Grass G."/>
        </authorList>
    </citation>
    <scope>NUCLEOTIDE SEQUENCE [LARGE SCALE GENOMIC DNA]</scope>
    <source>
        <strain evidence="7 8">7539</strain>
    </source>
</reference>
<comment type="subcellular location">
    <subcellularLocation>
        <location evidence="2">Cytoplasm</location>
    </subcellularLocation>
</comment>
<dbReference type="HAMAP" id="MF_01925">
    <property type="entry name" value="P5C_reductase"/>
    <property type="match status" value="1"/>
</dbReference>
<evidence type="ECO:0000259" key="5">
    <source>
        <dbReference type="Pfam" id="PF03807"/>
    </source>
</evidence>
<dbReference type="SUPFAM" id="SSF51735">
    <property type="entry name" value="NAD(P)-binding Rossmann-fold domains"/>
    <property type="match status" value="1"/>
</dbReference>
<evidence type="ECO:0000313" key="7">
    <source>
        <dbReference type="EMBL" id="PAE87412.1"/>
    </source>
</evidence>
<dbReference type="InterPro" id="IPR008927">
    <property type="entry name" value="6-PGluconate_DH-like_C_sf"/>
</dbReference>
<keyword evidence="2" id="KW-0560">Oxidoreductase</keyword>
<accession>A0A268NV81</accession>
<comment type="function">
    <text evidence="2">Catalyzes the reduction of 1-pyrroline-5-carboxylate (PCA) to L-proline.</text>
</comment>
<comment type="catalytic activity">
    <reaction evidence="2">
        <text>L-proline + NADP(+) = (S)-1-pyrroline-5-carboxylate + NADPH + 2 H(+)</text>
        <dbReference type="Rhea" id="RHEA:14109"/>
        <dbReference type="ChEBI" id="CHEBI:15378"/>
        <dbReference type="ChEBI" id="CHEBI:17388"/>
        <dbReference type="ChEBI" id="CHEBI:57783"/>
        <dbReference type="ChEBI" id="CHEBI:58349"/>
        <dbReference type="ChEBI" id="CHEBI:60039"/>
        <dbReference type="EC" id="1.5.1.2"/>
    </reaction>
</comment>